<name>A0AAD4NCW2_9BILA</name>
<dbReference type="SUPFAM" id="SSF82171">
    <property type="entry name" value="DPP6 N-terminal domain-like"/>
    <property type="match status" value="1"/>
</dbReference>
<accession>A0AAD4NCW2</accession>
<dbReference type="SUPFAM" id="SSF75011">
    <property type="entry name" value="3-carboxy-cis,cis-mucoante lactonizing enzyme"/>
    <property type="match status" value="1"/>
</dbReference>
<sequence>MIVPISFLVVLWISSVISSDQFQDEPALSNVVQLTFEGVNIFPQFSPDSRYITFTGWGDAYGNGCPQVFVLDLENPKEPPVQISGGIGINRFSTFVPDTNQLILEANFHATDFKTQFYSQNVSKTGIHSPCTDFPICNETMRSDARMRSLCESGYEIPPNLDIFVINEFGSVLAQLTGPKTNDDPLSYKGDATISRDGKSLVYSATCPESVGVCLYNIPFNTTDNKRNDPIKLKPPSMNKRAAYGSPSFNVNGTDIVFHGYAVPLNTTSGDLDQDALNWFNTMLSYNLFPTSFLQQGAELYTGKLTDTETPFKMLPNNAPSDIKEKLSPQFVGNTRTIMYTGRLKWDVSISLPDKRQLRLYDLDTGKDYAISSKQISTTMSAINANGTKIAFVSDRNNASKTLQIYVADFNLSAVVSQTEKSQQTTQQNSLPQEMGVEQQRNMERNFGVLAIDKVVHSADETYFDNVRQITFGGVNRKPYFSMDGYKISFHASGANYGNTDCTQVYQLDLRKNPRDQRTRRISTGFGRATSSNYFAGGWESSYSGDFLNANLDKSRIRDVGCQPTICQQNVTLADICAKPVQELSPLSHSFRVNQYGNIIDEFLRFSPDLINYDGRVAVAPNSKRVAITMKMAGRTTTDIFLSDVSYGKFVQVTAGPGFKGSASFSPDEKTLAYNAYIPTDEADISRWNNLIANNLIDASKMELYSVDISQLDLNLTNPTANGWSSPVSIGAHQIMFLAENTTGFNWTIDSDQPGGPSNTLNMSVPWKSTRLTDFGKASWAPYYLSTGSHIIFTSNKDSNNTHPDAGANLYMLTLENGQAEKLTHTSNHTFDGEATMSADGKQIAWVSSRNASQQGELNIFVADWVGPQPIIEPDQQQTTPRSNSASSHTMSMMLFVLAFSVILVS</sequence>
<protein>
    <submittedName>
        <fullName evidence="3">CRE-TAG-10 protein</fullName>
    </submittedName>
</protein>
<proteinExistence type="inferred from homology"/>
<evidence type="ECO:0000313" key="4">
    <source>
        <dbReference type="Proteomes" id="UP001201812"/>
    </source>
</evidence>
<dbReference type="PANTHER" id="PTHR36842">
    <property type="entry name" value="PROTEIN TOLB HOMOLOG"/>
    <property type="match status" value="1"/>
</dbReference>
<dbReference type="AlphaFoldDB" id="A0AAD4NCW2"/>
<dbReference type="InterPro" id="IPR011042">
    <property type="entry name" value="6-blade_b-propeller_TolB-like"/>
</dbReference>
<comment type="similarity">
    <text evidence="1">Belongs to the TolB family.</text>
</comment>
<feature type="chain" id="PRO_5042280694" evidence="2">
    <location>
        <begin position="20"/>
        <end position="906"/>
    </location>
</feature>
<evidence type="ECO:0000256" key="2">
    <source>
        <dbReference type="SAM" id="SignalP"/>
    </source>
</evidence>
<dbReference type="PANTHER" id="PTHR36842:SF1">
    <property type="entry name" value="PROTEIN TOLB"/>
    <property type="match status" value="1"/>
</dbReference>
<comment type="caution">
    <text evidence="3">The sequence shown here is derived from an EMBL/GenBank/DDBJ whole genome shotgun (WGS) entry which is preliminary data.</text>
</comment>
<keyword evidence="4" id="KW-1185">Reference proteome</keyword>
<gene>
    <name evidence="3" type="ORF">DdX_04055</name>
</gene>
<keyword evidence="2" id="KW-0732">Signal</keyword>
<dbReference type="Pfam" id="PF07676">
    <property type="entry name" value="PD40"/>
    <property type="match status" value="3"/>
</dbReference>
<feature type="signal peptide" evidence="2">
    <location>
        <begin position="1"/>
        <end position="19"/>
    </location>
</feature>
<evidence type="ECO:0000256" key="1">
    <source>
        <dbReference type="ARBA" id="ARBA00009820"/>
    </source>
</evidence>
<dbReference type="EMBL" id="JAKKPZ010000003">
    <property type="protein sequence ID" value="KAI1723876.1"/>
    <property type="molecule type" value="Genomic_DNA"/>
</dbReference>
<dbReference type="InterPro" id="IPR011659">
    <property type="entry name" value="WD40"/>
</dbReference>
<dbReference type="Gene3D" id="2.120.10.30">
    <property type="entry name" value="TolB, C-terminal domain"/>
    <property type="match status" value="3"/>
</dbReference>
<reference evidence="3" key="1">
    <citation type="submission" date="2022-01" db="EMBL/GenBank/DDBJ databases">
        <title>Genome Sequence Resource for Two Populations of Ditylenchus destructor, the Migratory Endoparasitic Phytonematode.</title>
        <authorList>
            <person name="Zhang H."/>
            <person name="Lin R."/>
            <person name="Xie B."/>
        </authorList>
    </citation>
    <scope>NUCLEOTIDE SEQUENCE</scope>
    <source>
        <strain evidence="3">BazhouSP</strain>
    </source>
</reference>
<dbReference type="Proteomes" id="UP001201812">
    <property type="component" value="Unassembled WGS sequence"/>
</dbReference>
<organism evidence="3 4">
    <name type="scientific">Ditylenchus destructor</name>
    <dbReference type="NCBI Taxonomy" id="166010"/>
    <lineage>
        <taxon>Eukaryota</taxon>
        <taxon>Metazoa</taxon>
        <taxon>Ecdysozoa</taxon>
        <taxon>Nematoda</taxon>
        <taxon>Chromadorea</taxon>
        <taxon>Rhabditida</taxon>
        <taxon>Tylenchina</taxon>
        <taxon>Tylenchomorpha</taxon>
        <taxon>Sphaerularioidea</taxon>
        <taxon>Anguinidae</taxon>
        <taxon>Anguininae</taxon>
        <taxon>Ditylenchus</taxon>
    </lineage>
</organism>
<evidence type="ECO:0000313" key="3">
    <source>
        <dbReference type="EMBL" id="KAI1723876.1"/>
    </source>
</evidence>